<keyword evidence="2 5" id="KW-0812">Transmembrane</keyword>
<keyword evidence="9" id="KW-1185">Reference proteome</keyword>
<protein>
    <submittedName>
        <fullName evidence="8">Ammonium transporter</fullName>
    </submittedName>
</protein>
<dbReference type="PRINTS" id="PR00342">
    <property type="entry name" value="RHESUSRHD"/>
</dbReference>
<feature type="transmembrane region" description="Helical" evidence="5">
    <location>
        <begin position="187"/>
        <end position="206"/>
    </location>
</feature>
<evidence type="ECO:0000256" key="5">
    <source>
        <dbReference type="SAM" id="Phobius"/>
    </source>
</evidence>
<dbReference type="GO" id="GO:0005886">
    <property type="term" value="C:plasma membrane"/>
    <property type="evidence" value="ECO:0007669"/>
    <property type="project" value="InterPro"/>
</dbReference>
<organism evidence="8 9">
    <name type="scientific">Acetohalobium arabaticum (strain ATCC 49924 / DSM 5501 / Z-7288)</name>
    <dbReference type="NCBI Taxonomy" id="574087"/>
    <lineage>
        <taxon>Bacteria</taxon>
        <taxon>Bacillati</taxon>
        <taxon>Bacillota</taxon>
        <taxon>Clostridia</taxon>
        <taxon>Halanaerobiales</taxon>
        <taxon>Halobacteroidaceae</taxon>
        <taxon>Acetohalobium</taxon>
    </lineage>
</organism>
<dbReference type="GO" id="GO:0008519">
    <property type="term" value="F:ammonium channel activity"/>
    <property type="evidence" value="ECO:0007669"/>
    <property type="project" value="InterPro"/>
</dbReference>
<feature type="transmembrane region" description="Helical" evidence="5">
    <location>
        <begin position="126"/>
        <end position="145"/>
    </location>
</feature>
<evidence type="ECO:0000256" key="4">
    <source>
        <dbReference type="ARBA" id="ARBA00023136"/>
    </source>
</evidence>
<evidence type="ECO:0000259" key="7">
    <source>
        <dbReference type="Pfam" id="PF00909"/>
    </source>
</evidence>
<dbReference type="eggNOG" id="COG0004">
    <property type="taxonomic scope" value="Bacteria"/>
</dbReference>
<feature type="chain" id="PRO_5003127028" evidence="6">
    <location>
        <begin position="31"/>
        <end position="383"/>
    </location>
</feature>
<dbReference type="Proteomes" id="UP000001661">
    <property type="component" value="Chromosome"/>
</dbReference>
<feature type="transmembrane region" description="Helical" evidence="5">
    <location>
        <begin position="68"/>
        <end position="87"/>
    </location>
</feature>
<evidence type="ECO:0000256" key="3">
    <source>
        <dbReference type="ARBA" id="ARBA00022989"/>
    </source>
</evidence>
<sequence length="383" mass="42211">MKSKIKNKLVSKSIIFCLLFLFVASTTTYAVEESTAELFQYHRGQDVFFMFMLVAFLMLFIKKFEWGVCLVTLLTLSVAFPLYVIIQRNLFDFSLGIELIITGIFCAITLIIAAGVIFGHVKIWHFIPLGILFVPGYILNEWFLFSYLEGVADSGGSILVHMFAAYWGWGVILALQRRDVNQAEMNATTHSISFVWLASMLLWVLWPSFTTSLLPTDLIITGMTTTYLALMASTLTAFLVLKWIKGELDPLIYTYAILAGGVAIGSTVDLVGPGTAWLIGAAGGIISVLCFLYLDDWLANKTNLTDTMGVNNLHGIPGIFGGLMGIPFAGSVQIYAIAGGIIIPLVTGLIAGIIVKIFEKPQLLLDDAEIFDINIDLERTQQM</sequence>
<dbReference type="EMBL" id="CP002105">
    <property type="protein sequence ID" value="ADL12795.1"/>
    <property type="molecule type" value="Genomic_DNA"/>
</dbReference>
<dbReference type="InterPro" id="IPR002229">
    <property type="entry name" value="RhesusRHD"/>
</dbReference>
<dbReference type="Pfam" id="PF00909">
    <property type="entry name" value="Ammonium_transp"/>
    <property type="match status" value="1"/>
</dbReference>
<reference evidence="8 9" key="1">
    <citation type="journal article" date="2010" name="Stand. Genomic Sci.">
        <title>Complete genome sequence of Acetohalobium arabaticum type strain (Z-7288).</title>
        <authorList>
            <person name="Sikorski J."/>
            <person name="Lapidus A."/>
            <person name="Chertkov O."/>
            <person name="Lucas S."/>
            <person name="Copeland A."/>
            <person name="Glavina Del Rio T."/>
            <person name="Nolan M."/>
            <person name="Tice H."/>
            <person name="Cheng J.F."/>
            <person name="Han C."/>
            <person name="Brambilla E."/>
            <person name="Pitluck S."/>
            <person name="Liolios K."/>
            <person name="Ivanova N."/>
            <person name="Mavromatis K."/>
            <person name="Mikhailova N."/>
            <person name="Pati A."/>
            <person name="Bruce D."/>
            <person name="Detter C."/>
            <person name="Tapia R."/>
            <person name="Goodwin L."/>
            <person name="Chen A."/>
            <person name="Palaniappan K."/>
            <person name="Land M."/>
            <person name="Hauser L."/>
            <person name="Chang Y.J."/>
            <person name="Jeffries C.D."/>
            <person name="Rohde M."/>
            <person name="Goker M."/>
            <person name="Spring S."/>
            <person name="Woyke T."/>
            <person name="Bristow J."/>
            <person name="Eisen J.A."/>
            <person name="Markowitz V."/>
            <person name="Hugenholtz P."/>
            <person name="Kyrpides N.C."/>
            <person name="Klenk H.P."/>
        </authorList>
    </citation>
    <scope>NUCLEOTIDE SEQUENCE [LARGE SCALE GENOMIC DNA]</scope>
    <source>
        <strain evidence="9">ATCC 49924 / DSM 5501 / Z-7288</strain>
    </source>
</reference>
<keyword evidence="4 5" id="KW-0472">Membrane</keyword>
<dbReference type="PANTHER" id="PTHR11730:SF60">
    <property type="entry name" value="RH50, ISOFORM D"/>
    <property type="match status" value="1"/>
</dbReference>
<keyword evidence="6" id="KW-0732">Signal</keyword>
<proteinExistence type="predicted"/>
<feature type="domain" description="Ammonium transporter AmtB-like" evidence="7">
    <location>
        <begin position="45"/>
        <end position="341"/>
    </location>
</feature>
<feature type="transmembrane region" description="Helical" evidence="5">
    <location>
        <begin position="218"/>
        <end position="240"/>
    </location>
</feature>
<dbReference type="InterPro" id="IPR029020">
    <property type="entry name" value="Ammonium/urea_transptr"/>
</dbReference>
<feature type="transmembrane region" description="Helical" evidence="5">
    <location>
        <begin position="277"/>
        <end position="298"/>
    </location>
</feature>
<dbReference type="AlphaFoldDB" id="D9QQK4"/>
<dbReference type="PANTHER" id="PTHR11730">
    <property type="entry name" value="AMMONIUM TRANSPORTER"/>
    <property type="match status" value="1"/>
</dbReference>
<feature type="transmembrane region" description="Helical" evidence="5">
    <location>
        <begin position="334"/>
        <end position="355"/>
    </location>
</feature>
<dbReference type="InterPro" id="IPR024041">
    <property type="entry name" value="NH4_transpt_AmtB-like_dom"/>
</dbReference>
<feature type="transmembrane region" description="Helical" evidence="5">
    <location>
        <begin position="99"/>
        <end position="119"/>
    </location>
</feature>
<feature type="signal peptide" evidence="6">
    <location>
        <begin position="1"/>
        <end position="30"/>
    </location>
</feature>
<dbReference type="RefSeq" id="WP_013278241.1">
    <property type="nucleotide sequence ID" value="NC_014378.1"/>
</dbReference>
<evidence type="ECO:0000313" key="9">
    <source>
        <dbReference type="Proteomes" id="UP000001661"/>
    </source>
</evidence>
<dbReference type="KEGG" id="aar:Acear_1282"/>
<comment type="subcellular location">
    <subcellularLocation>
        <location evidence="1">Membrane</location>
        <topology evidence="1">Multi-pass membrane protein</topology>
    </subcellularLocation>
</comment>
<dbReference type="STRING" id="574087.Acear_1282"/>
<feature type="transmembrane region" description="Helical" evidence="5">
    <location>
        <begin position="252"/>
        <end position="271"/>
    </location>
</feature>
<dbReference type="HOGENOM" id="CLU_021386_0_0_9"/>
<name>D9QQK4_ACEAZ</name>
<keyword evidence="3 5" id="KW-1133">Transmembrane helix</keyword>
<feature type="transmembrane region" description="Helical" evidence="5">
    <location>
        <begin position="157"/>
        <end position="175"/>
    </location>
</feature>
<feature type="transmembrane region" description="Helical" evidence="5">
    <location>
        <begin position="46"/>
        <end position="61"/>
    </location>
</feature>
<evidence type="ECO:0000256" key="6">
    <source>
        <dbReference type="SAM" id="SignalP"/>
    </source>
</evidence>
<dbReference type="GO" id="GO:0097272">
    <property type="term" value="P:ammonium homeostasis"/>
    <property type="evidence" value="ECO:0007669"/>
    <property type="project" value="TreeGrafter"/>
</dbReference>
<dbReference type="SUPFAM" id="SSF111352">
    <property type="entry name" value="Ammonium transporter"/>
    <property type="match status" value="1"/>
</dbReference>
<dbReference type="Gene3D" id="1.10.3430.10">
    <property type="entry name" value="Ammonium transporter AmtB like domains"/>
    <property type="match status" value="1"/>
</dbReference>
<evidence type="ECO:0000313" key="8">
    <source>
        <dbReference type="EMBL" id="ADL12795.1"/>
    </source>
</evidence>
<evidence type="ECO:0000256" key="1">
    <source>
        <dbReference type="ARBA" id="ARBA00004141"/>
    </source>
</evidence>
<feature type="transmembrane region" description="Helical" evidence="5">
    <location>
        <begin position="310"/>
        <end position="328"/>
    </location>
</feature>
<dbReference type="OrthoDB" id="9814202at2"/>
<gene>
    <name evidence="8" type="ordered locus">Acear_1282</name>
</gene>
<accession>D9QQK4</accession>
<evidence type="ECO:0000256" key="2">
    <source>
        <dbReference type="ARBA" id="ARBA00022692"/>
    </source>
</evidence>